<dbReference type="AlphaFoldDB" id="A0A3Q8CGA6"/>
<evidence type="ECO:0000313" key="2">
    <source>
        <dbReference type="EMBL" id="AUJ32615.1"/>
    </source>
</evidence>
<dbReference type="KEGG" id="lng:BSQ50_08180"/>
<dbReference type="SMART" id="SM01321">
    <property type="entry name" value="Y1_Tnp"/>
    <property type="match status" value="1"/>
</dbReference>
<evidence type="ECO:0000313" key="9">
    <source>
        <dbReference type="EMBL" id="AUJ33257.1"/>
    </source>
</evidence>
<dbReference type="GO" id="GO:0004803">
    <property type="term" value="F:transposase activity"/>
    <property type="evidence" value="ECO:0007669"/>
    <property type="project" value="InterPro"/>
</dbReference>
<evidence type="ECO:0000313" key="7">
    <source>
        <dbReference type="EMBL" id="AUJ33223.1"/>
    </source>
</evidence>
<reference evidence="4 10" key="1">
    <citation type="submission" date="2016-11" db="EMBL/GenBank/DDBJ databases">
        <title>Interaction between Lactobacillus species and yeast in water kefir.</title>
        <authorList>
            <person name="Behr J."/>
            <person name="Xu D."/>
            <person name="Vogel R.F."/>
        </authorList>
    </citation>
    <scope>NUCLEOTIDE SEQUENCE [LARGE SCALE GENOMIC DNA]</scope>
    <source>
        <strain evidence="4 10">TMW 1.1827</strain>
    </source>
</reference>
<dbReference type="KEGG" id="lng:BSQ50_06420"/>
<evidence type="ECO:0000313" key="5">
    <source>
        <dbReference type="EMBL" id="AUJ33134.1"/>
    </source>
</evidence>
<dbReference type="NCBIfam" id="NF033573">
    <property type="entry name" value="transpos_IS200"/>
    <property type="match status" value="1"/>
</dbReference>
<evidence type="ECO:0000313" key="4">
    <source>
        <dbReference type="EMBL" id="AUJ33015.1"/>
    </source>
</evidence>
<proteinExistence type="predicted"/>
<dbReference type="Proteomes" id="UP000324497">
    <property type="component" value="Chromosome"/>
</dbReference>
<dbReference type="KEGG" id="lng:BSQ50_00455"/>
<dbReference type="RefSeq" id="WP_148126159.1">
    <property type="nucleotide sequence ID" value="NZ_CP018180.1"/>
</dbReference>
<evidence type="ECO:0000313" key="3">
    <source>
        <dbReference type="EMBL" id="AUJ32676.1"/>
    </source>
</evidence>
<dbReference type="KEGG" id="lng:BSQ50_09105"/>
<dbReference type="EMBL" id="CP018180">
    <property type="protein sequence ID" value="AUJ33183.1"/>
    <property type="molecule type" value="Genomic_DNA"/>
</dbReference>
<evidence type="ECO:0000313" key="10">
    <source>
        <dbReference type="Proteomes" id="UP000324497"/>
    </source>
</evidence>
<dbReference type="EMBL" id="CP018180">
    <property type="protein sequence ID" value="AUJ33223.1"/>
    <property type="molecule type" value="Genomic_DNA"/>
</dbReference>
<evidence type="ECO:0000259" key="1">
    <source>
        <dbReference type="SMART" id="SM01321"/>
    </source>
</evidence>
<dbReference type="InterPro" id="IPR002686">
    <property type="entry name" value="Transposase_17"/>
</dbReference>
<dbReference type="EMBL" id="CP018180">
    <property type="protein sequence ID" value="AUJ33015.1"/>
    <property type="molecule type" value="Genomic_DNA"/>
</dbReference>
<dbReference type="Pfam" id="PF01797">
    <property type="entry name" value="Y1_Tnp"/>
    <property type="match status" value="1"/>
</dbReference>
<dbReference type="EMBL" id="CP018180">
    <property type="protein sequence ID" value="AUJ32615.1"/>
    <property type="molecule type" value="Genomic_DNA"/>
</dbReference>
<dbReference type="GO" id="GO:0006313">
    <property type="term" value="P:DNA transposition"/>
    <property type="evidence" value="ECO:0007669"/>
    <property type="project" value="InterPro"/>
</dbReference>
<dbReference type="KEGG" id="lng:BSQ50_04385"/>
<dbReference type="SUPFAM" id="SSF143422">
    <property type="entry name" value="Transposase IS200-like"/>
    <property type="match status" value="1"/>
</dbReference>
<dbReference type="EMBL" id="CP018180">
    <property type="protein sequence ID" value="AUJ33134.1"/>
    <property type="molecule type" value="Genomic_DNA"/>
</dbReference>
<dbReference type="EMBL" id="CP018180">
    <property type="protein sequence ID" value="AUJ33239.1"/>
    <property type="molecule type" value="Genomic_DNA"/>
</dbReference>
<dbReference type="KEGG" id="lng:BSQ50_10950"/>
<dbReference type="KEGG" id="lng:BSQ50_09110"/>
<dbReference type="PANTHER" id="PTHR33360">
    <property type="entry name" value="TRANSPOSASE FOR INSERTION SEQUENCE ELEMENT IS200"/>
    <property type="match status" value="1"/>
</dbReference>
<dbReference type="EMBL" id="CP018180">
    <property type="protein sequence ID" value="AUJ33257.1"/>
    <property type="molecule type" value="Genomic_DNA"/>
</dbReference>
<feature type="domain" description="Transposase IS200-like" evidence="1">
    <location>
        <begin position="12"/>
        <end position="130"/>
    </location>
</feature>
<gene>
    <name evidence="5" type="ORF">BSQ50_00455</name>
    <name evidence="6" type="ORF">BSQ50_04385</name>
    <name evidence="7" type="ORF">BSQ50_06420</name>
    <name evidence="8" type="ORF">BSQ50_08180</name>
    <name evidence="2" type="ORF">BSQ50_08765</name>
    <name evidence="9" type="ORF">BSQ50_09105</name>
    <name evidence="3" type="ORF">BSQ50_09110</name>
    <name evidence="4" type="ORF">BSQ50_10950</name>
</gene>
<name>A0A3Q8CGA6_9LACO</name>
<evidence type="ECO:0000313" key="8">
    <source>
        <dbReference type="EMBL" id="AUJ33239.1"/>
    </source>
</evidence>
<dbReference type="GO" id="GO:0003677">
    <property type="term" value="F:DNA binding"/>
    <property type="evidence" value="ECO:0007669"/>
    <property type="project" value="InterPro"/>
</dbReference>
<dbReference type="EMBL" id="CP018180">
    <property type="protein sequence ID" value="AUJ32676.1"/>
    <property type="molecule type" value="Genomic_DNA"/>
</dbReference>
<protein>
    <submittedName>
        <fullName evidence="4">IS200/IS605 family transposase</fullName>
    </submittedName>
</protein>
<organism evidence="4 10">
    <name type="scientific">Liquorilactobacillus nagelii</name>
    <dbReference type="NCBI Taxonomy" id="82688"/>
    <lineage>
        <taxon>Bacteria</taxon>
        <taxon>Bacillati</taxon>
        <taxon>Bacillota</taxon>
        <taxon>Bacilli</taxon>
        <taxon>Lactobacillales</taxon>
        <taxon>Lactobacillaceae</taxon>
        <taxon>Liquorilactobacillus</taxon>
    </lineage>
</organism>
<sequence length="156" mass="18636">MSKYDNSLAHTRWNCKYHIVFTPKYRRKVIYGELRKDIGHILRRLCELKDVEIIEAHAMPDHIHMLVKIPPKISVSSFMGYLKGRSAVIIHERHANLKYNYGNRSFWARGYFASTVGLNQKTIEKYIREQESEDRLRDTISKREYIDPFKNIKHKK</sequence>
<keyword evidence="10" id="KW-1185">Reference proteome</keyword>
<evidence type="ECO:0000313" key="6">
    <source>
        <dbReference type="EMBL" id="AUJ33183.1"/>
    </source>
</evidence>
<dbReference type="Gene3D" id="3.30.70.1290">
    <property type="entry name" value="Transposase IS200-like"/>
    <property type="match status" value="1"/>
</dbReference>
<dbReference type="KEGG" id="lng:BSQ50_08765"/>
<dbReference type="InterPro" id="IPR036515">
    <property type="entry name" value="Transposase_17_sf"/>
</dbReference>
<dbReference type="PANTHER" id="PTHR33360:SF2">
    <property type="entry name" value="TRANSPOSASE FOR INSERTION SEQUENCE ELEMENT IS200"/>
    <property type="match status" value="1"/>
</dbReference>
<accession>A0A3Q8CGA6</accession>